<dbReference type="RefSeq" id="XP_010786068.1">
    <property type="nucleotide sequence ID" value="XM_010787766.1"/>
</dbReference>
<dbReference type="AlphaFoldDB" id="A0A6I9PGH8"/>
<dbReference type="Proteomes" id="UP000504611">
    <property type="component" value="Unplaced"/>
</dbReference>
<evidence type="ECO:0000256" key="1">
    <source>
        <dbReference type="ARBA" id="ARBA00004141"/>
    </source>
</evidence>
<dbReference type="GO" id="GO:0035725">
    <property type="term" value="P:sodium ion transmembrane transport"/>
    <property type="evidence" value="ECO:0007669"/>
    <property type="project" value="TreeGrafter"/>
</dbReference>
<dbReference type="InterPro" id="IPR037272">
    <property type="entry name" value="SNS_sf"/>
</dbReference>
<feature type="transmembrane region" description="Helical" evidence="7">
    <location>
        <begin position="6"/>
        <end position="27"/>
    </location>
</feature>
<feature type="transmembrane region" description="Helical" evidence="7">
    <location>
        <begin position="79"/>
        <end position="102"/>
    </location>
</feature>
<keyword evidence="2" id="KW-0813">Transport</keyword>
<protein>
    <submittedName>
        <fullName evidence="9">Sodium-dependent neutral amino acid transporter B(0)AT1-like</fullName>
    </submittedName>
</protein>
<dbReference type="PANTHER" id="PTHR11616">
    <property type="entry name" value="SODIUM/CHLORIDE DEPENDENT TRANSPORTER"/>
    <property type="match status" value="1"/>
</dbReference>
<proteinExistence type="predicted"/>
<dbReference type="GO" id="GO:0046872">
    <property type="term" value="F:metal ion binding"/>
    <property type="evidence" value="ECO:0007669"/>
    <property type="project" value="UniProtKB-KW"/>
</dbReference>
<keyword evidence="6" id="KW-0479">Metal-binding</keyword>
<keyword evidence="8" id="KW-1185">Reference proteome</keyword>
<keyword evidence="6" id="KW-0915">Sodium</keyword>
<dbReference type="SUPFAM" id="SSF161070">
    <property type="entry name" value="SNF-like"/>
    <property type="match status" value="1"/>
</dbReference>
<feature type="transmembrane region" description="Helical" evidence="7">
    <location>
        <begin position="48"/>
        <end position="73"/>
    </location>
</feature>
<evidence type="ECO:0000256" key="3">
    <source>
        <dbReference type="ARBA" id="ARBA00022692"/>
    </source>
</evidence>
<reference evidence="9" key="1">
    <citation type="submission" date="2025-08" db="UniProtKB">
        <authorList>
            <consortium name="RefSeq"/>
        </authorList>
    </citation>
    <scope>IDENTIFICATION</scope>
    <source>
        <tissue evidence="9">Muscle</tissue>
    </source>
</reference>
<keyword evidence="5 7" id="KW-0472">Membrane</keyword>
<dbReference type="GO" id="GO:0015175">
    <property type="term" value="F:neutral L-amino acid transmembrane transporter activity"/>
    <property type="evidence" value="ECO:0007669"/>
    <property type="project" value="TreeGrafter"/>
</dbReference>
<organism evidence="8 9">
    <name type="scientific">Notothenia coriiceps</name>
    <name type="common">black rockcod</name>
    <dbReference type="NCBI Taxonomy" id="8208"/>
    <lineage>
        <taxon>Eukaryota</taxon>
        <taxon>Metazoa</taxon>
        <taxon>Chordata</taxon>
        <taxon>Craniata</taxon>
        <taxon>Vertebrata</taxon>
        <taxon>Euteleostomi</taxon>
        <taxon>Actinopterygii</taxon>
        <taxon>Neopterygii</taxon>
        <taxon>Teleostei</taxon>
        <taxon>Neoteleostei</taxon>
        <taxon>Acanthomorphata</taxon>
        <taxon>Eupercaria</taxon>
        <taxon>Perciformes</taxon>
        <taxon>Notothenioidei</taxon>
        <taxon>Nototheniidae</taxon>
        <taxon>Notothenia</taxon>
    </lineage>
</organism>
<dbReference type="GeneID" id="104959853"/>
<dbReference type="OrthoDB" id="8912402at2759"/>
<evidence type="ECO:0000313" key="8">
    <source>
        <dbReference type="Proteomes" id="UP000504611"/>
    </source>
</evidence>
<feature type="binding site" evidence="6">
    <location>
        <position position="18"/>
    </location>
    <ligand>
        <name>Na(+)</name>
        <dbReference type="ChEBI" id="CHEBI:29101"/>
        <label>1</label>
    </ligand>
</feature>
<evidence type="ECO:0000256" key="4">
    <source>
        <dbReference type="ARBA" id="ARBA00022989"/>
    </source>
</evidence>
<gene>
    <name evidence="9" type="primary">LOC104959853</name>
</gene>
<dbReference type="PRINTS" id="PR00176">
    <property type="entry name" value="NANEUSMPORT"/>
</dbReference>
<evidence type="ECO:0000256" key="2">
    <source>
        <dbReference type="ARBA" id="ARBA00022448"/>
    </source>
</evidence>
<evidence type="ECO:0000256" key="7">
    <source>
        <dbReference type="SAM" id="Phobius"/>
    </source>
</evidence>
<keyword evidence="3 7" id="KW-0812">Transmembrane</keyword>
<dbReference type="GO" id="GO:0031526">
    <property type="term" value="C:brush border membrane"/>
    <property type="evidence" value="ECO:0007669"/>
    <property type="project" value="TreeGrafter"/>
</dbReference>
<evidence type="ECO:0000313" key="9">
    <source>
        <dbReference type="RefSeq" id="XP_010786068.1"/>
    </source>
</evidence>
<name>A0A6I9PGH8_9TELE</name>
<evidence type="ECO:0000256" key="6">
    <source>
        <dbReference type="PIRSR" id="PIRSR600175-1"/>
    </source>
</evidence>
<dbReference type="KEGG" id="ncc:104959853"/>
<dbReference type="PANTHER" id="PTHR11616:SF285">
    <property type="entry name" value="TRANSPORTER"/>
    <property type="match status" value="1"/>
</dbReference>
<keyword evidence="4 7" id="KW-1133">Transmembrane helix</keyword>
<feature type="transmembrane region" description="Helical" evidence="7">
    <location>
        <begin position="123"/>
        <end position="142"/>
    </location>
</feature>
<dbReference type="InterPro" id="IPR000175">
    <property type="entry name" value="Na/ntran_symport"/>
</dbReference>
<accession>A0A6I9PGH8</accession>
<dbReference type="Pfam" id="PF00209">
    <property type="entry name" value="SNF"/>
    <property type="match status" value="1"/>
</dbReference>
<evidence type="ECO:0000256" key="5">
    <source>
        <dbReference type="ARBA" id="ARBA00023136"/>
    </source>
</evidence>
<sequence>MPGSQIWSVLLFVMLFSLGLSTLFGNIEGVVVPLKDLNVFPKNWPHEVLTGLTCAIAFIICLLFAQNSGLYWVTLFDNFAGSVPLLTIGLFEMIAVVYIYGIDRFNEDFEFMVGYKPSIFWQISWRFTSPLIVLVILVFYLVTQVQEALTYSVWDPNSEKFPSLASVPYPSWIYVIIFLLAGVPSMAVPVYALCRFVFVCCKNKN</sequence>
<feature type="transmembrane region" description="Helical" evidence="7">
    <location>
        <begin position="172"/>
        <end position="198"/>
    </location>
</feature>
<dbReference type="PROSITE" id="PS50267">
    <property type="entry name" value="NA_NEUROTRAN_SYMP_3"/>
    <property type="match status" value="1"/>
</dbReference>
<comment type="subcellular location">
    <subcellularLocation>
        <location evidence="1">Membrane</location>
        <topology evidence="1">Multi-pass membrane protein</topology>
    </subcellularLocation>
</comment>